<dbReference type="AlphaFoldDB" id="A0A2I4HJN7"/>
<dbReference type="Gramene" id="Jr11_12580_p1">
    <property type="protein sequence ID" value="cds.Jr11_12580_p1"/>
    <property type="gene ID" value="Jr11_12580"/>
</dbReference>
<evidence type="ECO:0000313" key="3">
    <source>
        <dbReference type="Proteomes" id="UP000235220"/>
    </source>
</evidence>
<name>A0A2I4HJN7_JUGRE</name>
<dbReference type="KEGG" id="jre:109018688"/>
<reference evidence="4" key="1">
    <citation type="submission" date="2025-08" db="UniProtKB">
        <authorList>
            <consortium name="RefSeq"/>
        </authorList>
    </citation>
    <scope>IDENTIFICATION</scope>
    <source>
        <tissue evidence="4">Leaves</tissue>
    </source>
</reference>
<evidence type="ECO:0000313" key="4">
    <source>
        <dbReference type="RefSeq" id="XP_018856381.1"/>
    </source>
</evidence>
<gene>
    <name evidence="4" type="primary">LOC109018688</name>
</gene>
<dbReference type="Pfam" id="PF11250">
    <property type="entry name" value="FAF"/>
    <property type="match status" value="1"/>
</dbReference>
<dbReference type="PANTHER" id="PTHR33155">
    <property type="entry name" value="FANTASTIC FOUR-LIKE PROTEIN (DUF3049)"/>
    <property type="match status" value="1"/>
</dbReference>
<protein>
    <submittedName>
        <fullName evidence="4">Protein FANTASTIC FOUR 4</fullName>
    </submittedName>
</protein>
<evidence type="ECO:0000256" key="1">
    <source>
        <dbReference type="ARBA" id="ARBA00008690"/>
    </source>
</evidence>
<evidence type="ECO:0000256" key="2">
    <source>
        <dbReference type="SAM" id="MobiDB-lite"/>
    </source>
</evidence>
<dbReference type="GeneID" id="109018688"/>
<accession>A0A2I4HJN7</accession>
<feature type="compositionally biased region" description="Acidic residues" evidence="2">
    <location>
        <begin position="203"/>
        <end position="212"/>
    </location>
</feature>
<dbReference type="RefSeq" id="XP_018856381.1">
    <property type="nucleotide sequence ID" value="XM_019000836.2"/>
</dbReference>
<dbReference type="InterPro" id="IPR046431">
    <property type="entry name" value="FAF_dom"/>
</dbReference>
<organism evidence="3 4">
    <name type="scientific">Juglans regia</name>
    <name type="common">English walnut</name>
    <dbReference type="NCBI Taxonomy" id="51240"/>
    <lineage>
        <taxon>Eukaryota</taxon>
        <taxon>Viridiplantae</taxon>
        <taxon>Streptophyta</taxon>
        <taxon>Embryophyta</taxon>
        <taxon>Tracheophyta</taxon>
        <taxon>Spermatophyta</taxon>
        <taxon>Magnoliopsida</taxon>
        <taxon>eudicotyledons</taxon>
        <taxon>Gunneridae</taxon>
        <taxon>Pentapetalae</taxon>
        <taxon>rosids</taxon>
        <taxon>fabids</taxon>
        <taxon>Fagales</taxon>
        <taxon>Juglandaceae</taxon>
        <taxon>Juglans</taxon>
    </lineage>
</organism>
<sequence>MVDRTNMSSSGANSCGWSFLQALTKNSLYAKEQDTGNDKVYVNPHANRSYFRLSEESLRMCTESLCSETGSAFTESNIDEIALLSVVTETGPWKQSSKLDGFRVSKKLNHCRSFPPPLTSISGSNGVQVKPHREGGRLVLKAVTVRSSRGLFHAERGDGRLRLRLVQDEGFDEEENEEVAQEEGLETGVVKKEAEQVLVDSDIDEQEEEEDMSGGVGNEMGMGKLPRPSRCMESGHGNIALLNWEPVWLAAYRLTV</sequence>
<comment type="similarity">
    <text evidence="1">Belongs to the fantastic four family.</text>
</comment>
<dbReference type="PANTHER" id="PTHR33155:SF8">
    <property type="entry name" value="PROTEIN FANTASTIC FOUR 1"/>
    <property type="match status" value="1"/>
</dbReference>
<feature type="region of interest" description="Disordered" evidence="2">
    <location>
        <begin position="203"/>
        <end position="224"/>
    </location>
</feature>
<dbReference type="Proteomes" id="UP000235220">
    <property type="component" value="Chromosome 11"/>
</dbReference>
<dbReference type="STRING" id="51240.A0A2I4HJN7"/>
<keyword evidence="3" id="KW-1185">Reference proteome</keyword>
<dbReference type="OrthoDB" id="1916983at2759"/>
<dbReference type="InterPro" id="IPR021410">
    <property type="entry name" value="FAF"/>
</dbReference>
<proteinExistence type="inferred from homology"/>